<evidence type="ECO:0000256" key="2">
    <source>
        <dbReference type="ARBA" id="ARBA00022801"/>
    </source>
</evidence>
<comment type="caution">
    <text evidence="6">The sequence shown here is derived from an EMBL/GenBank/DDBJ whole genome shotgun (WGS) entry which is preliminary data.</text>
</comment>
<evidence type="ECO:0000313" key="6">
    <source>
        <dbReference type="EMBL" id="GGD93460.1"/>
    </source>
</evidence>
<dbReference type="Proteomes" id="UP000612456">
    <property type="component" value="Unassembled WGS sequence"/>
</dbReference>
<name>A0A916ZFK8_9BACL</name>
<evidence type="ECO:0000256" key="1">
    <source>
        <dbReference type="ARBA" id="ARBA00008875"/>
    </source>
</evidence>
<reference evidence="6" key="2">
    <citation type="submission" date="2020-09" db="EMBL/GenBank/DDBJ databases">
        <authorList>
            <person name="Sun Q."/>
            <person name="Zhou Y."/>
        </authorList>
    </citation>
    <scope>NUCLEOTIDE SEQUENCE</scope>
    <source>
        <strain evidence="6">CGMCC 1.15178</strain>
    </source>
</reference>
<reference evidence="6" key="1">
    <citation type="journal article" date="2014" name="Int. J. Syst. Evol. Microbiol.">
        <title>Complete genome sequence of Corynebacterium casei LMG S-19264T (=DSM 44701T), isolated from a smear-ripened cheese.</title>
        <authorList>
            <consortium name="US DOE Joint Genome Institute (JGI-PGF)"/>
            <person name="Walter F."/>
            <person name="Albersmeier A."/>
            <person name="Kalinowski J."/>
            <person name="Ruckert C."/>
        </authorList>
    </citation>
    <scope>NUCLEOTIDE SEQUENCE</scope>
    <source>
        <strain evidence="6">CGMCC 1.15178</strain>
    </source>
</reference>
<dbReference type="Gene3D" id="2.60.40.1500">
    <property type="entry name" value="Glycosyl hydrolase domain, family 39"/>
    <property type="match status" value="1"/>
</dbReference>
<organism evidence="6 7">
    <name type="scientific">Paenibacillus nasutitermitis</name>
    <dbReference type="NCBI Taxonomy" id="1652958"/>
    <lineage>
        <taxon>Bacteria</taxon>
        <taxon>Bacillati</taxon>
        <taxon>Bacillota</taxon>
        <taxon>Bacilli</taxon>
        <taxon>Bacillales</taxon>
        <taxon>Paenibacillaceae</taxon>
        <taxon>Paenibacillus</taxon>
    </lineage>
</organism>
<proteinExistence type="inferred from homology"/>
<dbReference type="Pfam" id="PF01229">
    <property type="entry name" value="Glyco_hydro_39"/>
    <property type="match status" value="1"/>
</dbReference>
<protein>
    <recommendedName>
        <fullName evidence="5">Glycosyl hydrolases family 39 N-terminal catalytic domain-containing protein</fullName>
    </recommendedName>
</protein>
<evidence type="ECO:0000256" key="4">
    <source>
        <dbReference type="PIRSR" id="PIRSR600514-1"/>
    </source>
</evidence>
<dbReference type="Gene3D" id="3.20.20.80">
    <property type="entry name" value="Glycosidases"/>
    <property type="match status" value="1"/>
</dbReference>
<dbReference type="GO" id="GO:0004553">
    <property type="term" value="F:hydrolase activity, hydrolyzing O-glycosyl compounds"/>
    <property type="evidence" value="ECO:0007669"/>
    <property type="project" value="InterPro"/>
</dbReference>
<dbReference type="InterPro" id="IPR049166">
    <property type="entry name" value="GH39_cat"/>
</dbReference>
<gene>
    <name evidence="6" type="ORF">GCM10010911_60110</name>
</gene>
<keyword evidence="7" id="KW-1185">Reference proteome</keyword>
<dbReference type="InterPro" id="IPR000514">
    <property type="entry name" value="Glyco_hydro_39"/>
</dbReference>
<dbReference type="SUPFAM" id="SSF51445">
    <property type="entry name" value="(Trans)glycosidases"/>
    <property type="match status" value="1"/>
</dbReference>
<sequence>MVTPEQNMALQKEMPRDVLSEMPAETLNVDFQTAVCLKVNLSEPGRTLENKFTDLNQWELGMDWLTTAGDQPEDYIRTNYPFVKRIQLMTSTGGTELRDLFLNPGDRGHLTDYNFTRLGDAVQNIIRQGLIPHIATGNVPLKYSSDPLIRAFGVNVRPPDDYSVYYDYIKALAQYMAGRFGLEEVRTWTWRALVEYENIDWFDAGDPQTTKEAYFKLYDYTVAALEEVVGAEHLYIGAHSMTNGEGYWDEREFIDHVAHGTNYYTGKKGTQLDFLTFSYYDHQTGVMSAYSLESNLQLLRDRAVVNGLTDLEYGVDEGRLMLGKDDKELFPRTVASGYQAASDARLFKHMHDIGLDYFSTWYLNTERIWGGTSGVDPVGTHVANLSCRMEGASRIPVQTITQAANEANEVDGIGAYREDSRTAHLLVYNFNPAGNATTGEPVTITFDNVKASQDGTLSVKQWLIDDEHANFWPEWRALLDEQGVADDDFGRWSSDSWTIRSIANSKIQRLWYANAEKYRGLASLMYTEETVEIKDGKLVLSHVLAPLGVVFYEITGIMPAAM</sequence>
<evidence type="ECO:0000313" key="7">
    <source>
        <dbReference type="Proteomes" id="UP000612456"/>
    </source>
</evidence>
<evidence type="ECO:0000256" key="3">
    <source>
        <dbReference type="ARBA" id="ARBA00023295"/>
    </source>
</evidence>
<dbReference type="EMBL" id="BMHP01000006">
    <property type="protein sequence ID" value="GGD93460.1"/>
    <property type="molecule type" value="Genomic_DNA"/>
</dbReference>
<dbReference type="InterPro" id="IPR017853">
    <property type="entry name" value="GH"/>
</dbReference>
<feature type="active site" description="Proton donor" evidence="4">
    <location>
        <position position="195"/>
    </location>
</feature>
<dbReference type="AlphaFoldDB" id="A0A916ZFK8"/>
<keyword evidence="2" id="KW-0378">Hydrolase</keyword>
<accession>A0A916ZFK8</accession>
<dbReference type="PRINTS" id="PR00745">
    <property type="entry name" value="GLHYDRLASE39"/>
</dbReference>
<dbReference type="GO" id="GO:0005975">
    <property type="term" value="P:carbohydrate metabolic process"/>
    <property type="evidence" value="ECO:0007669"/>
    <property type="project" value="InterPro"/>
</dbReference>
<feature type="domain" description="Glycosyl hydrolases family 39 N-terminal catalytic" evidence="5">
    <location>
        <begin position="111"/>
        <end position="295"/>
    </location>
</feature>
<evidence type="ECO:0000259" key="5">
    <source>
        <dbReference type="Pfam" id="PF01229"/>
    </source>
</evidence>
<comment type="similarity">
    <text evidence="1">Belongs to the glycosyl hydrolase 39 family.</text>
</comment>
<keyword evidence="3" id="KW-0326">Glycosidase</keyword>
<dbReference type="RefSeq" id="WP_188997923.1">
    <property type="nucleotide sequence ID" value="NZ_BMHP01000006.1"/>
</dbReference>